<dbReference type="Pfam" id="PF00561">
    <property type="entry name" value="Abhydrolase_1"/>
    <property type="match status" value="1"/>
</dbReference>
<dbReference type="SUPFAM" id="SSF53474">
    <property type="entry name" value="alpha/beta-Hydrolases"/>
    <property type="match status" value="1"/>
</dbReference>
<protein>
    <submittedName>
        <fullName evidence="7">Alpha/beta hydrolase</fullName>
    </submittedName>
</protein>
<accession>A0ABT2HY90</accession>
<dbReference type="EMBL" id="JALXSQ010000034">
    <property type="protein sequence ID" value="MCT2043285.1"/>
    <property type="molecule type" value="Genomic_DNA"/>
</dbReference>
<sequence length="527" mass="57020">MFRIGSNRKAPRGVRAVVASVAAAATLLSMSGCTAVQHVLDSQQTADPASLDLSNVPENLRSYYQQQVEWNDCGGGRECATITAPMNWDDPTMGDIELAATRIPAAGDRQGSLFTNPGGPGASGYDFVYDGGEDSFSSDLRSAFDIVGWDPRGVGRSSAVECYDDAGMDEYFYGVPEKMPKTDEEKIAYAEEQAKKFADACKEHTGELLNYVDTMSTVHDLDLLRAVVGDAKLNYFGFSYGTDIGAHYADTFPLNVGRMVLDGATDPSLGQFDVVLAQQGAFGDATKAYLEDCLSQAKKCPFRGNVDQAMKQINRVMEDADKRKILASDGRQLSSGVISTAINAALYDESSWEYLTQAFSDYMLQGNPDTFFLLSDFYYGRDETGHYDSNMFEAFMAINCLDYPVETDPAKIKEYNKKLKEATPIGVDSPEELGDVQCQQWPYQSRVQPAKVTAAGAQPILVVGTTGDPATPVEWAEAVASQLESGVLLTYNGEGHIAYDEGDKCVVGAVDEYLTTGTPPANGTVCG</sequence>
<keyword evidence="2 4" id="KW-0732">Signal</keyword>
<keyword evidence="3 7" id="KW-0378">Hydrolase</keyword>
<evidence type="ECO:0000313" key="8">
    <source>
        <dbReference type="Proteomes" id="UP001525379"/>
    </source>
</evidence>
<name>A0ABT2HY90_9MICO</name>
<comment type="similarity">
    <text evidence="1">Belongs to the peptidase S33 family.</text>
</comment>
<feature type="signal peptide" evidence="4">
    <location>
        <begin position="1"/>
        <end position="35"/>
    </location>
</feature>
<comment type="caution">
    <text evidence="7">The sequence shown here is derived from an EMBL/GenBank/DDBJ whole genome shotgun (WGS) entry which is preliminary data.</text>
</comment>
<evidence type="ECO:0000256" key="1">
    <source>
        <dbReference type="ARBA" id="ARBA00010088"/>
    </source>
</evidence>
<feature type="domain" description="AB hydrolase-1" evidence="5">
    <location>
        <begin position="117"/>
        <end position="277"/>
    </location>
</feature>
<dbReference type="GO" id="GO:0016787">
    <property type="term" value="F:hydrolase activity"/>
    <property type="evidence" value="ECO:0007669"/>
    <property type="project" value="UniProtKB-KW"/>
</dbReference>
<evidence type="ECO:0000256" key="2">
    <source>
        <dbReference type="ARBA" id="ARBA00022729"/>
    </source>
</evidence>
<dbReference type="InterPro" id="IPR000073">
    <property type="entry name" value="AB_hydrolase_1"/>
</dbReference>
<feature type="chain" id="PRO_5047411348" evidence="4">
    <location>
        <begin position="36"/>
        <end position="527"/>
    </location>
</feature>
<evidence type="ECO:0000256" key="3">
    <source>
        <dbReference type="ARBA" id="ARBA00022801"/>
    </source>
</evidence>
<dbReference type="PANTHER" id="PTHR43248">
    <property type="entry name" value="2-SUCCINYL-6-HYDROXY-2,4-CYCLOHEXADIENE-1-CARBOXYLATE SYNTHASE"/>
    <property type="match status" value="1"/>
</dbReference>
<dbReference type="Pfam" id="PF08386">
    <property type="entry name" value="Abhydrolase_4"/>
    <property type="match status" value="1"/>
</dbReference>
<keyword evidence="8" id="KW-1185">Reference proteome</keyword>
<dbReference type="InterPro" id="IPR029058">
    <property type="entry name" value="AB_hydrolase_fold"/>
</dbReference>
<evidence type="ECO:0000256" key="4">
    <source>
        <dbReference type="SAM" id="SignalP"/>
    </source>
</evidence>
<dbReference type="PROSITE" id="PS51257">
    <property type="entry name" value="PROKAR_LIPOPROTEIN"/>
    <property type="match status" value="1"/>
</dbReference>
<evidence type="ECO:0000259" key="6">
    <source>
        <dbReference type="Pfam" id="PF08386"/>
    </source>
</evidence>
<dbReference type="InterPro" id="IPR051601">
    <property type="entry name" value="Serine_prot/Carboxylest_S33"/>
</dbReference>
<dbReference type="RefSeq" id="WP_260104499.1">
    <property type="nucleotide sequence ID" value="NZ_JALXSQ010000034.1"/>
</dbReference>
<organism evidence="7 8">
    <name type="scientific">Pseudoclavibacter albus</name>
    <dbReference type="NCBI Taxonomy" id="272241"/>
    <lineage>
        <taxon>Bacteria</taxon>
        <taxon>Bacillati</taxon>
        <taxon>Actinomycetota</taxon>
        <taxon>Actinomycetes</taxon>
        <taxon>Micrococcales</taxon>
        <taxon>Microbacteriaceae</taxon>
        <taxon>Pseudoclavibacter</taxon>
    </lineage>
</organism>
<dbReference type="Gene3D" id="3.40.50.1820">
    <property type="entry name" value="alpha/beta hydrolase"/>
    <property type="match status" value="1"/>
</dbReference>
<evidence type="ECO:0000259" key="5">
    <source>
        <dbReference type="Pfam" id="PF00561"/>
    </source>
</evidence>
<evidence type="ECO:0000313" key="7">
    <source>
        <dbReference type="EMBL" id="MCT2043285.1"/>
    </source>
</evidence>
<dbReference type="Proteomes" id="UP001525379">
    <property type="component" value="Unassembled WGS sequence"/>
</dbReference>
<proteinExistence type="inferred from homology"/>
<feature type="domain" description="Peptidase S33 tripeptidyl aminopeptidase-like C-terminal" evidence="6">
    <location>
        <begin position="435"/>
        <end position="526"/>
    </location>
</feature>
<gene>
    <name evidence="7" type="ORF">M3D15_08070</name>
</gene>
<dbReference type="InterPro" id="IPR013595">
    <property type="entry name" value="Pept_S33_TAP-like_C"/>
</dbReference>
<dbReference type="PANTHER" id="PTHR43248:SF29">
    <property type="entry name" value="TRIPEPTIDYL AMINOPEPTIDASE"/>
    <property type="match status" value="1"/>
</dbReference>
<reference evidence="7 8" key="1">
    <citation type="submission" date="2022-04" db="EMBL/GenBank/DDBJ databases">
        <title>Human microbiome associated bacterial genomes.</title>
        <authorList>
            <person name="Sandstrom S."/>
            <person name="Salamzade R."/>
            <person name="Kalan L.R."/>
        </authorList>
    </citation>
    <scope>NUCLEOTIDE SEQUENCE [LARGE SCALE GENOMIC DNA]</scope>
    <source>
        <strain evidence="8">p3-SID1799</strain>
    </source>
</reference>